<dbReference type="EMBL" id="BGZK01000272">
    <property type="protein sequence ID" value="GBP33345.1"/>
    <property type="molecule type" value="Genomic_DNA"/>
</dbReference>
<accession>A0A4C1V534</accession>
<dbReference type="Proteomes" id="UP000299102">
    <property type="component" value="Unassembled WGS sequence"/>
</dbReference>
<evidence type="ECO:0000313" key="1">
    <source>
        <dbReference type="EMBL" id="GBP33345.1"/>
    </source>
</evidence>
<evidence type="ECO:0000313" key="2">
    <source>
        <dbReference type="Proteomes" id="UP000299102"/>
    </source>
</evidence>
<comment type="caution">
    <text evidence="1">The sequence shown here is derived from an EMBL/GenBank/DDBJ whole genome shotgun (WGS) entry which is preliminary data.</text>
</comment>
<keyword evidence="2" id="KW-1185">Reference proteome</keyword>
<reference evidence="1 2" key="1">
    <citation type="journal article" date="2019" name="Commun. Biol.">
        <title>The bagworm genome reveals a unique fibroin gene that provides high tensile strength.</title>
        <authorList>
            <person name="Kono N."/>
            <person name="Nakamura H."/>
            <person name="Ohtoshi R."/>
            <person name="Tomita M."/>
            <person name="Numata K."/>
            <person name="Arakawa K."/>
        </authorList>
    </citation>
    <scope>NUCLEOTIDE SEQUENCE [LARGE SCALE GENOMIC DNA]</scope>
</reference>
<organism evidence="1 2">
    <name type="scientific">Eumeta variegata</name>
    <name type="common">Bagworm moth</name>
    <name type="synonym">Eumeta japonica</name>
    <dbReference type="NCBI Taxonomy" id="151549"/>
    <lineage>
        <taxon>Eukaryota</taxon>
        <taxon>Metazoa</taxon>
        <taxon>Ecdysozoa</taxon>
        <taxon>Arthropoda</taxon>
        <taxon>Hexapoda</taxon>
        <taxon>Insecta</taxon>
        <taxon>Pterygota</taxon>
        <taxon>Neoptera</taxon>
        <taxon>Endopterygota</taxon>
        <taxon>Lepidoptera</taxon>
        <taxon>Glossata</taxon>
        <taxon>Ditrysia</taxon>
        <taxon>Tineoidea</taxon>
        <taxon>Psychidae</taxon>
        <taxon>Oiketicinae</taxon>
        <taxon>Eumeta</taxon>
    </lineage>
</organism>
<sequence length="132" mass="14556">MPDAARVCIMCAAWGCKRLTLRDFLFSKIAPPVVVGAAACGKKRPTKGMEINDCPLKRDERPMLCSRSTIIASPYAAERHARVLTRVTCTVDDDLRESSRHRMSLETVTGRLHSSCLARKRPGGVRDLKSGT</sequence>
<dbReference type="AlphaFoldDB" id="A0A4C1V534"/>
<proteinExistence type="predicted"/>
<name>A0A4C1V534_EUMVA</name>
<protein>
    <submittedName>
        <fullName evidence="1">Uncharacterized protein</fullName>
    </submittedName>
</protein>
<gene>
    <name evidence="1" type="ORF">EVAR_30935_1</name>
</gene>